<feature type="domain" description="Capsule synthesis protein CapA" evidence="3">
    <location>
        <begin position="103"/>
        <end position="348"/>
    </location>
</feature>
<dbReference type="EMBL" id="BONG01000046">
    <property type="protein sequence ID" value="GIF92460.1"/>
    <property type="molecule type" value="Genomic_DNA"/>
</dbReference>
<dbReference type="CDD" id="cd07381">
    <property type="entry name" value="MPP_CapA"/>
    <property type="match status" value="1"/>
</dbReference>
<dbReference type="RefSeq" id="WP_239120832.1">
    <property type="nucleotide sequence ID" value="NZ_BAAALB010000005.1"/>
</dbReference>
<evidence type="ECO:0000259" key="3">
    <source>
        <dbReference type="SMART" id="SM00854"/>
    </source>
</evidence>
<reference evidence="4 5" key="1">
    <citation type="submission" date="2021-01" db="EMBL/GenBank/DDBJ databases">
        <title>Whole genome shotgun sequence of Catellatospora chokoriensis NBRC 107358.</title>
        <authorList>
            <person name="Komaki H."/>
            <person name="Tamura T."/>
        </authorList>
    </citation>
    <scope>NUCLEOTIDE SEQUENCE [LARGE SCALE GENOMIC DNA]</scope>
    <source>
        <strain evidence="4 5">NBRC 107358</strain>
    </source>
</reference>
<accession>A0A8J3K856</accession>
<dbReference type="InterPro" id="IPR019079">
    <property type="entry name" value="Capsule_synth_CapA"/>
</dbReference>
<evidence type="ECO:0000256" key="2">
    <source>
        <dbReference type="SAM" id="MobiDB-lite"/>
    </source>
</evidence>
<organism evidence="4 5">
    <name type="scientific">Catellatospora chokoriensis</name>
    <dbReference type="NCBI Taxonomy" id="310353"/>
    <lineage>
        <taxon>Bacteria</taxon>
        <taxon>Bacillati</taxon>
        <taxon>Actinomycetota</taxon>
        <taxon>Actinomycetes</taxon>
        <taxon>Micromonosporales</taxon>
        <taxon>Micromonosporaceae</taxon>
        <taxon>Catellatospora</taxon>
    </lineage>
</organism>
<dbReference type="Pfam" id="PF09587">
    <property type="entry name" value="PGA_cap"/>
    <property type="match status" value="1"/>
</dbReference>
<gene>
    <name evidence="4" type="primary">pgsA_3</name>
    <name evidence="4" type="ORF">Cch02nite_59040</name>
</gene>
<sequence length="432" mass="45442">MTGERSDVRPWALPATLAVLLAAVAAAALPPWLPGQAPRPSSTYLPTARVPAPRPALTSAGASPNRAPAPSRVGASPSRSSVPSASAASPTPAGGPFVPRTFTVVGSGDVLLHGGLWRQAQQDAGGRGYDFAPLLKGVRPVIEGADLAICHLETPLGGPQGPFTGYPIFKVPPQIVPALRQTGYDACSTASNHSLDGGEAGVRRTLAALDAAGIAHAGMARSRAEQDQPTIVTVRGVKVALLSYTFSFNGLTRPKGKEWLVNSLDPERVRQAANGARRAGAEVVIVSIHWGTEYQQRPNEQQVSVARRLLRDGAVDLILGHHAHVVQPFERIEGRWVVYGMGNHVSNQSFSAVTRDGVISRFTFLETAPGRFTVSEVAALPTYMQLDNGPARALLVTACPAASRADCRASGERSARVLRSRGAGNVGMVVVR</sequence>
<comment type="caution">
    <text evidence="4">The sequence shown here is derived from an EMBL/GenBank/DDBJ whole genome shotgun (WGS) entry which is preliminary data.</text>
</comment>
<dbReference type="InterPro" id="IPR052169">
    <property type="entry name" value="CW_Biosynth-Accessory"/>
</dbReference>
<dbReference type="PANTHER" id="PTHR33393:SF13">
    <property type="entry name" value="PGA BIOSYNTHESIS PROTEIN CAPA"/>
    <property type="match status" value="1"/>
</dbReference>
<feature type="compositionally biased region" description="Low complexity" evidence="2">
    <location>
        <begin position="66"/>
        <end position="96"/>
    </location>
</feature>
<dbReference type="Gene3D" id="3.60.21.10">
    <property type="match status" value="1"/>
</dbReference>
<dbReference type="PANTHER" id="PTHR33393">
    <property type="entry name" value="POLYGLUTAMINE SYNTHESIS ACCESSORY PROTEIN RV0574C-RELATED"/>
    <property type="match status" value="1"/>
</dbReference>
<evidence type="ECO:0000313" key="4">
    <source>
        <dbReference type="EMBL" id="GIF92460.1"/>
    </source>
</evidence>
<feature type="region of interest" description="Disordered" evidence="2">
    <location>
        <begin position="32"/>
        <end position="96"/>
    </location>
</feature>
<dbReference type="InterPro" id="IPR029052">
    <property type="entry name" value="Metallo-depent_PP-like"/>
</dbReference>
<name>A0A8J3K856_9ACTN</name>
<evidence type="ECO:0000256" key="1">
    <source>
        <dbReference type="ARBA" id="ARBA00005662"/>
    </source>
</evidence>
<proteinExistence type="inferred from homology"/>
<comment type="similarity">
    <text evidence="1">Belongs to the CapA family.</text>
</comment>
<dbReference type="Proteomes" id="UP000619293">
    <property type="component" value="Unassembled WGS sequence"/>
</dbReference>
<keyword evidence="5" id="KW-1185">Reference proteome</keyword>
<dbReference type="AlphaFoldDB" id="A0A8J3K856"/>
<protein>
    <submittedName>
        <fullName evidence="4">Poly-gamma-glutamate biosynthesis protein</fullName>
    </submittedName>
</protein>
<evidence type="ECO:0000313" key="5">
    <source>
        <dbReference type="Proteomes" id="UP000619293"/>
    </source>
</evidence>
<dbReference type="SUPFAM" id="SSF56300">
    <property type="entry name" value="Metallo-dependent phosphatases"/>
    <property type="match status" value="1"/>
</dbReference>
<dbReference type="SMART" id="SM00854">
    <property type="entry name" value="PGA_cap"/>
    <property type="match status" value="1"/>
</dbReference>